<sequence>MFGLDKKRTPEEQAQPMDGGMTAMVLTQPEGAQIIWEDEVRKAQDILRKYKSGKANLEARVVEDELWWELRHWEAIGRNKLRDNETQVTPTSAWLFNAILNKHADAMDNYPEAIVLPREQSDQQSAEMLGEIIPAVMEASGFEGTYSAQWWEKLKHGTAVYGVFWDPQKENGLGDIEIRGIDLLNIFWEPGVQDIQQSRNLFIAQLVDVDALEEQYPQYAGKLLGGALDIKQYVYDDAVDTTDKAVVVDWYYKRRTISGKTVLHYAKFCGDCLLYASENEGQYQAEGWYTDGRYPVVFDTLYPEKGTPAGFGLVSICKDPQLYIDRLFGNILEYSLRASKPRVFASESAGLNEKEFLDWNKSVIHVEGSIDPSKLQQMTMDPLPSIYANILQLKIEEMKDTSANRDVNSGGTSSSVTAAAAISALQEAGNKSSRDMIAASYRAHNEITDMVIERMRQFYDVSRAFRVVAPNGTDARFVDFSNAGLVPQPVGMDSMGQMLFREPVFDLKIKAQKRNPFSRMEQNQRALELYSAGFFAPENAQAAMGALNMMEFEGKEDVRDYVAQGQTLLNVVQQLTQQVQMLAAQMSARVGVDMAAQNAQDGQTRQSGVRGQTVDEKASQSQESNLTGYQQKLAARSVPDMNAGNPT</sequence>
<reference evidence="2" key="1">
    <citation type="journal article" date="2021" name="Proc. Natl. Acad. Sci. U.S.A.">
        <title>A Catalog of Tens of Thousands of Viruses from Human Metagenomes Reveals Hidden Associations with Chronic Diseases.</title>
        <authorList>
            <person name="Tisza M.J."/>
            <person name="Buck C.B."/>
        </authorList>
    </citation>
    <scope>NUCLEOTIDE SEQUENCE</scope>
    <source>
        <strain evidence="2">CtZih56</strain>
    </source>
</reference>
<accession>A0A8S5SFI2</accession>
<feature type="compositionally biased region" description="Polar residues" evidence="1">
    <location>
        <begin position="619"/>
        <end position="630"/>
    </location>
</feature>
<name>A0A8S5SFI2_9CAUD</name>
<dbReference type="EMBL" id="BK032586">
    <property type="protein sequence ID" value="DAF49694.1"/>
    <property type="molecule type" value="Genomic_DNA"/>
</dbReference>
<dbReference type="Pfam" id="PF16510">
    <property type="entry name" value="P22_portal"/>
    <property type="match status" value="2"/>
</dbReference>
<feature type="region of interest" description="Disordered" evidence="1">
    <location>
        <begin position="597"/>
        <end position="647"/>
    </location>
</feature>
<organism evidence="2">
    <name type="scientific">Podoviridae sp. ctZih56</name>
    <dbReference type="NCBI Taxonomy" id="2827741"/>
    <lineage>
        <taxon>Viruses</taxon>
        <taxon>Duplodnaviria</taxon>
        <taxon>Heunggongvirae</taxon>
        <taxon>Uroviricota</taxon>
        <taxon>Caudoviricetes</taxon>
    </lineage>
</organism>
<dbReference type="InterPro" id="IPR032427">
    <property type="entry name" value="P22_portal"/>
</dbReference>
<evidence type="ECO:0000256" key="1">
    <source>
        <dbReference type="SAM" id="MobiDB-lite"/>
    </source>
</evidence>
<feature type="compositionally biased region" description="Polar residues" evidence="1">
    <location>
        <begin position="597"/>
        <end position="610"/>
    </location>
</feature>
<evidence type="ECO:0000313" key="2">
    <source>
        <dbReference type="EMBL" id="DAF49694.1"/>
    </source>
</evidence>
<proteinExistence type="predicted"/>
<protein>
    <submittedName>
        <fullName evidence="2">Portal protein dodecamer 3.3A</fullName>
    </submittedName>
</protein>